<sequence length="137" mass="14760">MATNNGGEEMKVESGVVGEVGGEEEGGGAEEEEEVRQVPGRRVAKQRWRLPAVDPATWIPTTATDGGARRGKPRSRAAVLRHRLAIPAPSLPRNGAAVLTRSRSPVVRDRLGFRSCIPSQRFVLAPAHSFRGLGIFL</sequence>
<dbReference type="EnsemblPlants" id="ONIVA07G12760.1">
    <property type="protein sequence ID" value="ONIVA07G12760.1"/>
    <property type="gene ID" value="ONIVA07G12760"/>
</dbReference>
<feature type="region of interest" description="Disordered" evidence="1">
    <location>
        <begin position="1"/>
        <end position="43"/>
    </location>
</feature>
<feature type="compositionally biased region" description="Acidic residues" evidence="1">
    <location>
        <begin position="21"/>
        <end position="34"/>
    </location>
</feature>
<dbReference type="Gramene" id="ONIVA07G12760.1">
    <property type="protein sequence ID" value="ONIVA07G12760.1"/>
    <property type="gene ID" value="ONIVA07G12760"/>
</dbReference>
<evidence type="ECO:0000313" key="2">
    <source>
        <dbReference type="EnsemblPlants" id="ONIVA07G12760.1"/>
    </source>
</evidence>
<dbReference type="HOGENOM" id="CLU_1868422_0_0_1"/>
<reference evidence="2" key="1">
    <citation type="submission" date="2015-04" db="UniProtKB">
        <authorList>
            <consortium name="EnsemblPlants"/>
        </authorList>
    </citation>
    <scope>IDENTIFICATION</scope>
    <source>
        <strain evidence="2">SL10</strain>
    </source>
</reference>
<accession>A0A0E0I0R0</accession>
<evidence type="ECO:0000256" key="1">
    <source>
        <dbReference type="SAM" id="MobiDB-lite"/>
    </source>
</evidence>
<dbReference type="AlphaFoldDB" id="A0A0E0I0R0"/>
<organism evidence="2">
    <name type="scientific">Oryza nivara</name>
    <name type="common">Indian wild rice</name>
    <name type="synonym">Oryza sativa f. spontanea</name>
    <dbReference type="NCBI Taxonomy" id="4536"/>
    <lineage>
        <taxon>Eukaryota</taxon>
        <taxon>Viridiplantae</taxon>
        <taxon>Streptophyta</taxon>
        <taxon>Embryophyta</taxon>
        <taxon>Tracheophyta</taxon>
        <taxon>Spermatophyta</taxon>
        <taxon>Magnoliopsida</taxon>
        <taxon>Liliopsida</taxon>
        <taxon>Poales</taxon>
        <taxon>Poaceae</taxon>
        <taxon>BOP clade</taxon>
        <taxon>Oryzoideae</taxon>
        <taxon>Oryzeae</taxon>
        <taxon>Oryzinae</taxon>
        <taxon>Oryza</taxon>
    </lineage>
</organism>
<reference evidence="2" key="2">
    <citation type="submission" date="2018-04" db="EMBL/GenBank/DDBJ databases">
        <title>OnivRS2 (Oryza nivara Reference Sequence Version 2).</title>
        <authorList>
            <person name="Zhang J."/>
            <person name="Kudrna D."/>
            <person name="Lee S."/>
            <person name="Talag J."/>
            <person name="Rajasekar S."/>
            <person name="Welchert J."/>
            <person name="Hsing Y.-I."/>
            <person name="Wing R.A."/>
        </authorList>
    </citation>
    <scope>NUCLEOTIDE SEQUENCE [LARGE SCALE GENOMIC DNA]</scope>
    <source>
        <strain evidence="2">SL10</strain>
    </source>
</reference>
<name>A0A0E0I0R0_ORYNI</name>
<dbReference type="Proteomes" id="UP000006591">
    <property type="component" value="Chromosome 7"/>
</dbReference>
<keyword evidence="3" id="KW-1185">Reference proteome</keyword>
<protein>
    <submittedName>
        <fullName evidence="2">Uncharacterized protein</fullName>
    </submittedName>
</protein>
<evidence type="ECO:0000313" key="3">
    <source>
        <dbReference type="Proteomes" id="UP000006591"/>
    </source>
</evidence>
<proteinExistence type="predicted"/>